<evidence type="ECO:0000313" key="4">
    <source>
        <dbReference type="EMBL" id="NMM43992.1"/>
    </source>
</evidence>
<keyword evidence="5" id="KW-1185">Reference proteome</keyword>
<evidence type="ECO:0000256" key="2">
    <source>
        <dbReference type="PIRNR" id="PIRNR016661"/>
    </source>
</evidence>
<dbReference type="PANTHER" id="PTHR34295:SF1">
    <property type="entry name" value="BIOTIN TRANSPORTER BIOY"/>
    <property type="match status" value="1"/>
</dbReference>
<feature type="transmembrane region" description="Helical" evidence="3">
    <location>
        <begin position="51"/>
        <end position="74"/>
    </location>
</feature>
<dbReference type="GO" id="GO:0015225">
    <property type="term" value="F:biotin transmembrane transporter activity"/>
    <property type="evidence" value="ECO:0007669"/>
    <property type="project" value="UniProtKB-UniRule"/>
</dbReference>
<dbReference type="EMBL" id="JABBNT010000002">
    <property type="protein sequence ID" value="NMM43992.1"/>
    <property type="molecule type" value="Genomic_DNA"/>
</dbReference>
<evidence type="ECO:0000256" key="3">
    <source>
        <dbReference type="SAM" id="Phobius"/>
    </source>
</evidence>
<reference evidence="4 5" key="1">
    <citation type="submission" date="2020-04" db="EMBL/GenBank/DDBJ databases">
        <title>Rhodospirillaceae bacterium KN72 isolated from deep sea.</title>
        <authorList>
            <person name="Zhang D.-C."/>
        </authorList>
    </citation>
    <scope>NUCLEOTIDE SEQUENCE [LARGE SCALE GENOMIC DNA]</scope>
    <source>
        <strain evidence="4 5">KN72</strain>
    </source>
</reference>
<dbReference type="Proteomes" id="UP000539372">
    <property type="component" value="Unassembled WGS sequence"/>
</dbReference>
<keyword evidence="2" id="KW-1003">Cell membrane</keyword>
<keyword evidence="2" id="KW-0813">Transport</keyword>
<keyword evidence="3" id="KW-0812">Transmembrane</keyword>
<name>A0A7Y0DYM0_9PROT</name>
<dbReference type="PANTHER" id="PTHR34295">
    <property type="entry name" value="BIOTIN TRANSPORTER BIOY"/>
    <property type="match status" value="1"/>
</dbReference>
<proteinExistence type="inferred from homology"/>
<dbReference type="Gene3D" id="1.10.1760.20">
    <property type="match status" value="1"/>
</dbReference>
<keyword evidence="3" id="KW-1133">Transmembrane helix</keyword>
<keyword evidence="2 3" id="KW-0472">Membrane</keyword>
<feature type="transmembrane region" description="Helical" evidence="3">
    <location>
        <begin position="20"/>
        <end position="39"/>
    </location>
</feature>
<dbReference type="AlphaFoldDB" id="A0A7Y0DYM0"/>
<gene>
    <name evidence="4" type="ORF">HH303_05860</name>
</gene>
<feature type="transmembrane region" description="Helical" evidence="3">
    <location>
        <begin position="126"/>
        <end position="144"/>
    </location>
</feature>
<comment type="similarity">
    <text evidence="1 2">Belongs to the BioY family.</text>
</comment>
<comment type="caution">
    <text evidence="4">The sequence shown here is derived from an EMBL/GenBank/DDBJ whole genome shotgun (WGS) entry which is preliminary data.</text>
</comment>
<sequence>MPTLANTLWRAEGQSRWVRNAILVVAGSALMAIAAKINVPMVPVPMTMQTFAVLVIAMAYGWRLAGATLLAYLAEGAAGLPVFAGGGGVAYMMGPTGGYLVGFFVAAVLVGFLAERGWDRGPIRTFAANAMGTVTIFGFGLLWLTPLIAGSKGISLSDALPVAYAAGVAPFIVGGLVKTALAAVVLPTAWKLAAKR</sequence>
<dbReference type="Pfam" id="PF02632">
    <property type="entry name" value="BioY"/>
    <property type="match status" value="1"/>
</dbReference>
<protein>
    <recommendedName>
        <fullName evidence="2">Biotin transporter</fullName>
    </recommendedName>
</protein>
<evidence type="ECO:0000256" key="1">
    <source>
        <dbReference type="ARBA" id="ARBA00010692"/>
    </source>
</evidence>
<comment type="subcellular location">
    <subcellularLocation>
        <location evidence="2">Cell membrane</location>
        <topology evidence="2">Multi-pass membrane protein</topology>
    </subcellularLocation>
</comment>
<dbReference type="GO" id="GO:0005886">
    <property type="term" value="C:plasma membrane"/>
    <property type="evidence" value="ECO:0007669"/>
    <property type="project" value="UniProtKB-SubCell"/>
</dbReference>
<accession>A0A7Y0DYM0</accession>
<feature type="transmembrane region" description="Helical" evidence="3">
    <location>
        <begin position="94"/>
        <end position="114"/>
    </location>
</feature>
<feature type="transmembrane region" description="Helical" evidence="3">
    <location>
        <begin position="164"/>
        <end position="186"/>
    </location>
</feature>
<organism evidence="4 5">
    <name type="scientific">Pacificispira spongiicola</name>
    <dbReference type="NCBI Taxonomy" id="2729598"/>
    <lineage>
        <taxon>Bacteria</taxon>
        <taxon>Pseudomonadati</taxon>
        <taxon>Pseudomonadota</taxon>
        <taxon>Alphaproteobacteria</taxon>
        <taxon>Rhodospirillales</taxon>
        <taxon>Rhodospirillaceae</taxon>
        <taxon>Pacificispira</taxon>
    </lineage>
</organism>
<dbReference type="PIRSF" id="PIRSF016661">
    <property type="entry name" value="BioY"/>
    <property type="match status" value="1"/>
</dbReference>
<dbReference type="InterPro" id="IPR003784">
    <property type="entry name" value="BioY"/>
</dbReference>
<evidence type="ECO:0000313" key="5">
    <source>
        <dbReference type="Proteomes" id="UP000539372"/>
    </source>
</evidence>